<dbReference type="Proteomes" id="UP000278475">
    <property type="component" value="Unassembled WGS sequence"/>
</dbReference>
<gene>
    <name evidence="1" type="ORF">DRJ31_02430</name>
    <name evidence="2" type="ORF">DRJ33_05775</name>
</gene>
<comment type="caution">
    <text evidence="2">The sequence shown here is derived from an EMBL/GenBank/DDBJ whole genome shotgun (WGS) entry which is preliminary data.</text>
</comment>
<evidence type="ECO:0000313" key="3">
    <source>
        <dbReference type="Proteomes" id="UP000272051"/>
    </source>
</evidence>
<evidence type="ECO:0008006" key="5">
    <source>
        <dbReference type="Google" id="ProtNLM"/>
    </source>
</evidence>
<proteinExistence type="predicted"/>
<organism evidence="2 3">
    <name type="scientific">Thermoproteota archaeon</name>
    <dbReference type="NCBI Taxonomy" id="2056631"/>
    <lineage>
        <taxon>Archaea</taxon>
        <taxon>Thermoproteota</taxon>
    </lineage>
</organism>
<protein>
    <recommendedName>
        <fullName evidence="5">Transferase</fullName>
    </recommendedName>
</protein>
<sequence length="140" mass="15698">MYRLMTGPGEGKIKLSARVFLALRSGIERELEDAEVYLHVKGYSLAKVTHLDIEHPSLNAFIPPSSGRYLYIKGVNGGLQISRGKAYVKVMNPKLNRVLGVDEWTVTWVGGKEGGIYIGFKKEHIRKLEELALEFGVEPR</sequence>
<dbReference type="Proteomes" id="UP000272051">
    <property type="component" value="Unassembled WGS sequence"/>
</dbReference>
<evidence type="ECO:0000313" key="1">
    <source>
        <dbReference type="EMBL" id="RLE50150.1"/>
    </source>
</evidence>
<name>A0A497EWY3_9CREN</name>
<reference evidence="3 4" key="1">
    <citation type="submission" date="2018-06" db="EMBL/GenBank/DDBJ databases">
        <title>Extensive metabolic versatility and redundancy in microbially diverse, dynamic hydrothermal sediments.</title>
        <authorList>
            <person name="Dombrowski N."/>
            <person name="Teske A."/>
            <person name="Baker B.J."/>
        </authorList>
    </citation>
    <scope>NUCLEOTIDE SEQUENCE [LARGE SCALE GENOMIC DNA]</scope>
    <source>
        <strain evidence="2">B34_G17</strain>
        <strain evidence="1">B66_G16</strain>
    </source>
</reference>
<accession>A0A497EWY3</accession>
<dbReference type="EMBL" id="QMQV01000012">
    <property type="protein sequence ID" value="RLE50150.1"/>
    <property type="molecule type" value="Genomic_DNA"/>
</dbReference>
<dbReference type="AlphaFoldDB" id="A0A497EWY3"/>
<evidence type="ECO:0000313" key="2">
    <source>
        <dbReference type="EMBL" id="RLE51532.1"/>
    </source>
</evidence>
<dbReference type="EMBL" id="QMQX01000103">
    <property type="protein sequence ID" value="RLE51532.1"/>
    <property type="molecule type" value="Genomic_DNA"/>
</dbReference>
<evidence type="ECO:0000313" key="4">
    <source>
        <dbReference type="Proteomes" id="UP000278475"/>
    </source>
</evidence>